<protein>
    <submittedName>
        <fullName evidence="2">Uncharacterized protein</fullName>
    </submittedName>
</protein>
<sequence length="114" mass="12006">MLEALPIDPSSKSLYDTCTVDTCTLLMNSPNIAVSDLPDGRGRAPAPIGWDAPASQPPISGPGRTAVTFIVSRQVSWGTLSSRASRVERLSWPAGSAPVQPAKTLSPLRGPQRP</sequence>
<evidence type="ECO:0000256" key="1">
    <source>
        <dbReference type="SAM" id="MobiDB-lite"/>
    </source>
</evidence>
<gene>
    <name evidence="2" type="ORF">H0G86_012522</name>
</gene>
<organism evidence="2 3">
    <name type="scientific">Trichoderma simmonsii</name>
    <dbReference type="NCBI Taxonomy" id="1491479"/>
    <lineage>
        <taxon>Eukaryota</taxon>
        <taxon>Fungi</taxon>
        <taxon>Dikarya</taxon>
        <taxon>Ascomycota</taxon>
        <taxon>Pezizomycotina</taxon>
        <taxon>Sordariomycetes</taxon>
        <taxon>Hypocreomycetidae</taxon>
        <taxon>Hypocreales</taxon>
        <taxon>Hypocreaceae</taxon>
        <taxon>Trichoderma</taxon>
    </lineage>
</organism>
<reference evidence="2 3" key="1">
    <citation type="journal article" date="2021" name="BMC Genomics">
        <title>Telomere-to-telomere genome assembly of asparaginase-producing Trichoderma simmonsii.</title>
        <authorList>
            <person name="Chung D."/>
            <person name="Kwon Y.M."/>
            <person name="Yang Y."/>
        </authorList>
    </citation>
    <scope>NUCLEOTIDE SEQUENCE [LARGE SCALE GENOMIC DNA]</scope>
    <source>
        <strain evidence="2 3">GH-Sj1</strain>
    </source>
</reference>
<feature type="region of interest" description="Disordered" evidence="1">
    <location>
        <begin position="91"/>
        <end position="114"/>
    </location>
</feature>
<dbReference type="AlphaFoldDB" id="A0A8G0PR00"/>
<dbReference type="EMBL" id="CP075870">
    <property type="protein sequence ID" value="QYT05634.1"/>
    <property type="molecule type" value="Genomic_DNA"/>
</dbReference>
<name>A0A8G0PR00_9HYPO</name>
<accession>A0A8G0PR00</accession>
<feature type="region of interest" description="Disordered" evidence="1">
    <location>
        <begin position="35"/>
        <end position="61"/>
    </location>
</feature>
<keyword evidence="3" id="KW-1185">Reference proteome</keyword>
<evidence type="ECO:0000313" key="2">
    <source>
        <dbReference type="EMBL" id="QYT05634.1"/>
    </source>
</evidence>
<proteinExistence type="predicted"/>
<evidence type="ECO:0000313" key="3">
    <source>
        <dbReference type="Proteomes" id="UP000826661"/>
    </source>
</evidence>
<dbReference type="Proteomes" id="UP000826661">
    <property type="component" value="Chromosome VII"/>
</dbReference>